<dbReference type="Proteomes" id="UP001172673">
    <property type="component" value="Unassembled WGS sequence"/>
</dbReference>
<evidence type="ECO:0000256" key="2">
    <source>
        <dbReference type="ARBA" id="ARBA00022679"/>
    </source>
</evidence>
<dbReference type="InterPro" id="IPR012967">
    <property type="entry name" value="COMT_dimerisation"/>
</dbReference>
<dbReference type="InterPro" id="IPR001077">
    <property type="entry name" value="COMT_C"/>
</dbReference>
<dbReference type="SUPFAM" id="SSF46785">
    <property type="entry name" value="Winged helix' DNA-binding domain"/>
    <property type="match status" value="1"/>
</dbReference>
<reference evidence="7" key="1">
    <citation type="submission" date="2022-10" db="EMBL/GenBank/DDBJ databases">
        <title>Culturing micro-colonial fungi from biological soil crusts in the Mojave desert and describing Neophaeococcomyces mojavensis, and introducing the new genera and species Taxawa tesnikishii.</title>
        <authorList>
            <person name="Kurbessoian T."/>
            <person name="Stajich J.E."/>
        </authorList>
    </citation>
    <scope>NUCLEOTIDE SEQUENCE</scope>
    <source>
        <strain evidence="7">TK_41</strain>
    </source>
</reference>
<dbReference type="EMBL" id="JAPDRK010000026">
    <property type="protein sequence ID" value="KAJ9602488.1"/>
    <property type="molecule type" value="Genomic_DNA"/>
</dbReference>
<dbReference type="InterPro" id="IPR016461">
    <property type="entry name" value="COMT-like"/>
</dbReference>
<dbReference type="Gene3D" id="3.40.50.150">
    <property type="entry name" value="Vaccinia Virus protein VP39"/>
    <property type="match status" value="1"/>
</dbReference>
<dbReference type="PIRSF" id="PIRSF005739">
    <property type="entry name" value="O-mtase"/>
    <property type="match status" value="1"/>
</dbReference>
<feature type="domain" description="O-methyltransferase dimerisation" evidence="6">
    <location>
        <begin position="53"/>
        <end position="121"/>
    </location>
</feature>
<feature type="active site" description="Proton acceptor" evidence="4">
    <location>
        <position position="299"/>
    </location>
</feature>
<dbReference type="Pfam" id="PF08100">
    <property type="entry name" value="Dimerisation"/>
    <property type="match status" value="1"/>
</dbReference>
<dbReference type="InterPro" id="IPR036390">
    <property type="entry name" value="WH_DNA-bd_sf"/>
</dbReference>
<protein>
    <recommendedName>
        <fullName evidence="9">O-methyltransferase domain-containing protein</fullName>
    </recommendedName>
</protein>
<evidence type="ECO:0000256" key="1">
    <source>
        <dbReference type="ARBA" id="ARBA00022603"/>
    </source>
</evidence>
<evidence type="ECO:0000313" key="8">
    <source>
        <dbReference type="Proteomes" id="UP001172673"/>
    </source>
</evidence>
<sequence length="395" mass="44310">MDDIARCVADFAEAAKGKSRHKTIDLAHAFIQTLETPADILQRVGYSHLQTTVTHLAIDLKIFEQLAEERGPLTDVQIAAASGAEVSLIARINRCLASYGMIDAVGLGTYAPNKVTRTFAQEAFRGAFMHMVLNVVPAWMQLPQVLADNNYKATHDVGKTVLNRAFGTSLPFFEYLKQHPRNMQAAGQYMGVWRDSEANWLNAYPFEEEVKRMTALRGNVNSNDEILFVDVGGALGHQCQLVRQKFPHLKGRVINQDLAEMLQAAPPPPDDVEFMVQDFFQPQQVREAPMFFYLRNVLHDWPDDSCVTILSHLRDALLKAPESAKILIDEMAVPEFGASRYVTNVDMVMMTGFGAKERTLAEWRILVGSVKGLKLSRSFTYENQLSMEVMEVEIA</sequence>
<dbReference type="InterPro" id="IPR036388">
    <property type="entry name" value="WH-like_DNA-bd_sf"/>
</dbReference>
<comment type="caution">
    <text evidence="7">The sequence shown here is derived from an EMBL/GenBank/DDBJ whole genome shotgun (WGS) entry which is preliminary data.</text>
</comment>
<keyword evidence="3" id="KW-0949">S-adenosyl-L-methionine</keyword>
<dbReference type="GO" id="GO:0032259">
    <property type="term" value="P:methylation"/>
    <property type="evidence" value="ECO:0007669"/>
    <property type="project" value="UniProtKB-KW"/>
</dbReference>
<evidence type="ECO:0000313" key="7">
    <source>
        <dbReference type="EMBL" id="KAJ9602488.1"/>
    </source>
</evidence>
<gene>
    <name evidence="7" type="ORF">H2200_013031</name>
</gene>
<dbReference type="PANTHER" id="PTHR43712:SF1">
    <property type="entry name" value="HYPOTHETICAL O-METHYLTRANSFERASE (EUROFUNG)-RELATED"/>
    <property type="match status" value="1"/>
</dbReference>
<dbReference type="PANTHER" id="PTHR43712">
    <property type="entry name" value="PUTATIVE (AFU_ORTHOLOGUE AFUA_4G14580)-RELATED"/>
    <property type="match status" value="1"/>
</dbReference>
<dbReference type="AlphaFoldDB" id="A0AA38WWK7"/>
<evidence type="ECO:0000259" key="5">
    <source>
        <dbReference type="Pfam" id="PF00891"/>
    </source>
</evidence>
<dbReference type="GO" id="GO:0008171">
    <property type="term" value="F:O-methyltransferase activity"/>
    <property type="evidence" value="ECO:0007669"/>
    <property type="project" value="InterPro"/>
</dbReference>
<name>A0AA38WWK7_9EURO</name>
<evidence type="ECO:0008006" key="9">
    <source>
        <dbReference type="Google" id="ProtNLM"/>
    </source>
</evidence>
<evidence type="ECO:0000256" key="3">
    <source>
        <dbReference type="ARBA" id="ARBA00022691"/>
    </source>
</evidence>
<dbReference type="Pfam" id="PF00891">
    <property type="entry name" value="Methyltransf_2"/>
    <property type="match status" value="1"/>
</dbReference>
<dbReference type="Gene3D" id="1.10.10.10">
    <property type="entry name" value="Winged helix-like DNA-binding domain superfamily/Winged helix DNA-binding domain"/>
    <property type="match status" value="1"/>
</dbReference>
<accession>A0AA38WWK7</accession>
<keyword evidence="8" id="KW-1185">Reference proteome</keyword>
<organism evidence="7 8">
    <name type="scientific">Cladophialophora chaetospira</name>
    <dbReference type="NCBI Taxonomy" id="386627"/>
    <lineage>
        <taxon>Eukaryota</taxon>
        <taxon>Fungi</taxon>
        <taxon>Dikarya</taxon>
        <taxon>Ascomycota</taxon>
        <taxon>Pezizomycotina</taxon>
        <taxon>Eurotiomycetes</taxon>
        <taxon>Chaetothyriomycetidae</taxon>
        <taxon>Chaetothyriales</taxon>
        <taxon>Herpotrichiellaceae</taxon>
        <taxon>Cladophialophora</taxon>
    </lineage>
</organism>
<dbReference type="GO" id="GO:0046983">
    <property type="term" value="F:protein dimerization activity"/>
    <property type="evidence" value="ECO:0007669"/>
    <property type="project" value="InterPro"/>
</dbReference>
<evidence type="ECO:0000256" key="4">
    <source>
        <dbReference type="PIRSR" id="PIRSR005739-1"/>
    </source>
</evidence>
<keyword evidence="2" id="KW-0808">Transferase</keyword>
<dbReference type="InterPro" id="IPR029063">
    <property type="entry name" value="SAM-dependent_MTases_sf"/>
</dbReference>
<evidence type="ECO:0000259" key="6">
    <source>
        <dbReference type="Pfam" id="PF08100"/>
    </source>
</evidence>
<dbReference type="PROSITE" id="PS51683">
    <property type="entry name" value="SAM_OMT_II"/>
    <property type="match status" value="1"/>
</dbReference>
<proteinExistence type="predicted"/>
<dbReference type="SUPFAM" id="SSF53335">
    <property type="entry name" value="S-adenosyl-L-methionine-dependent methyltransferases"/>
    <property type="match status" value="1"/>
</dbReference>
<keyword evidence="1" id="KW-0489">Methyltransferase</keyword>
<feature type="domain" description="O-methyltransferase C-terminal" evidence="5">
    <location>
        <begin position="227"/>
        <end position="368"/>
    </location>
</feature>